<evidence type="ECO:0000256" key="1">
    <source>
        <dbReference type="SAM" id="Phobius"/>
    </source>
</evidence>
<comment type="caution">
    <text evidence="3">The sequence shown here is derived from an EMBL/GenBank/DDBJ whole genome shotgun (WGS) entry which is preliminary data.</text>
</comment>
<dbReference type="AlphaFoldDB" id="A0A2A4B236"/>
<evidence type="ECO:0000313" key="3">
    <source>
        <dbReference type="EMBL" id="PCD02511.1"/>
    </source>
</evidence>
<evidence type="ECO:0000313" key="4">
    <source>
        <dbReference type="Proteomes" id="UP000218366"/>
    </source>
</evidence>
<keyword evidence="1" id="KW-0472">Membrane</keyword>
<organism evidence="3 4">
    <name type="scientific">Sphingomonas spermidinifaciens</name>
    <dbReference type="NCBI Taxonomy" id="1141889"/>
    <lineage>
        <taxon>Bacteria</taxon>
        <taxon>Pseudomonadati</taxon>
        <taxon>Pseudomonadota</taxon>
        <taxon>Alphaproteobacteria</taxon>
        <taxon>Sphingomonadales</taxon>
        <taxon>Sphingomonadaceae</taxon>
        <taxon>Sphingomonas</taxon>
    </lineage>
</organism>
<feature type="transmembrane region" description="Helical" evidence="1">
    <location>
        <begin position="21"/>
        <end position="41"/>
    </location>
</feature>
<feature type="transmembrane region" description="Helical" evidence="1">
    <location>
        <begin position="71"/>
        <end position="93"/>
    </location>
</feature>
<dbReference type="RefSeq" id="WP_096343888.1">
    <property type="nucleotide sequence ID" value="NZ_NWMW01000002.1"/>
</dbReference>
<name>A0A2A4B236_9SPHN</name>
<dbReference type="Pfam" id="PF02517">
    <property type="entry name" value="Rce1-like"/>
    <property type="match status" value="1"/>
</dbReference>
<dbReference type="InterPro" id="IPR003675">
    <property type="entry name" value="Rce1/LyrA-like_dom"/>
</dbReference>
<dbReference type="OrthoDB" id="193898at2"/>
<accession>A0A2A4B236</accession>
<keyword evidence="4" id="KW-1185">Reference proteome</keyword>
<sequence length="95" mass="9816">MSTLCRGAGLWRGVLFDWLRGFMGPVAAILVQAASFGAAHYSGVPSGWAGVGLATLYGVMLGWLSWRAEGLLAAIVAHVAADLVIFSLAAVALRG</sequence>
<protein>
    <recommendedName>
        <fullName evidence="2">CAAX prenyl protease 2/Lysostaphin resistance protein A-like domain-containing protein</fullName>
    </recommendedName>
</protein>
<keyword evidence="1" id="KW-0812">Transmembrane</keyword>
<dbReference type="EMBL" id="NWMW01000002">
    <property type="protein sequence ID" value="PCD02511.1"/>
    <property type="molecule type" value="Genomic_DNA"/>
</dbReference>
<gene>
    <name evidence="3" type="ORF">COC42_13935</name>
</gene>
<dbReference type="Proteomes" id="UP000218366">
    <property type="component" value="Unassembled WGS sequence"/>
</dbReference>
<feature type="transmembrane region" description="Helical" evidence="1">
    <location>
        <begin position="47"/>
        <end position="64"/>
    </location>
</feature>
<dbReference type="GO" id="GO:0080120">
    <property type="term" value="P:CAAX-box protein maturation"/>
    <property type="evidence" value="ECO:0007669"/>
    <property type="project" value="UniProtKB-ARBA"/>
</dbReference>
<reference evidence="3 4" key="1">
    <citation type="submission" date="2017-09" db="EMBL/GenBank/DDBJ databases">
        <title>Sphingomonas spermidinifaciens 9NM-10, whole genome shotgun sequence.</title>
        <authorList>
            <person name="Feng G."/>
            <person name="Zhu H."/>
        </authorList>
    </citation>
    <scope>NUCLEOTIDE SEQUENCE [LARGE SCALE GENOMIC DNA]</scope>
    <source>
        <strain evidence="3 4">9NM-10</strain>
    </source>
</reference>
<dbReference type="GO" id="GO:0004175">
    <property type="term" value="F:endopeptidase activity"/>
    <property type="evidence" value="ECO:0007669"/>
    <property type="project" value="UniProtKB-ARBA"/>
</dbReference>
<keyword evidence="1" id="KW-1133">Transmembrane helix</keyword>
<feature type="domain" description="CAAX prenyl protease 2/Lysostaphin resistance protein A-like" evidence="2">
    <location>
        <begin position="10"/>
        <end position="84"/>
    </location>
</feature>
<evidence type="ECO:0000259" key="2">
    <source>
        <dbReference type="Pfam" id="PF02517"/>
    </source>
</evidence>
<proteinExistence type="predicted"/>